<dbReference type="PROSITE" id="PS50088">
    <property type="entry name" value="ANK_REPEAT"/>
    <property type="match status" value="3"/>
</dbReference>
<dbReference type="InterPro" id="IPR036770">
    <property type="entry name" value="Ankyrin_rpt-contain_sf"/>
</dbReference>
<feature type="compositionally biased region" description="Polar residues" evidence="4">
    <location>
        <begin position="489"/>
        <end position="502"/>
    </location>
</feature>
<dbReference type="PANTHER" id="PTHR24186:SF38">
    <property type="entry name" value="ANKYRIN REPEAT FAMILY PROTEIN"/>
    <property type="match status" value="1"/>
</dbReference>
<accession>A0ABD1SXX0</accession>
<evidence type="ECO:0000256" key="4">
    <source>
        <dbReference type="SAM" id="MobiDB-lite"/>
    </source>
</evidence>
<feature type="repeat" description="ANK" evidence="3">
    <location>
        <begin position="294"/>
        <end position="327"/>
    </location>
</feature>
<evidence type="ECO:0000256" key="3">
    <source>
        <dbReference type="PROSITE-ProRule" id="PRU00023"/>
    </source>
</evidence>
<dbReference type="EMBL" id="JBFOLK010000006">
    <property type="protein sequence ID" value="KAL2505296.1"/>
    <property type="molecule type" value="Genomic_DNA"/>
</dbReference>
<dbReference type="Proteomes" id="UP001604336">
    <property type="component" value="Unassembled WGS sequence"/>
</dbReference>
<evidence type="ECO:0000313" key="5">
    <source>
        <dbReference type="EMBL" id="KAL2505296.1"/>
    </source>
</evidence>
<reference evidence="6" key="1">
    <citation type="submission" date="2024-07" db="EMBL/GenBank/DDBJ databases">
        <title>Two chromosome-level genome assemblies of Korean endemic species Abeliophyllum distichum and Forsythia ovata (Oleaceae).</title>
        <authorList>
            <person name="Jang H."/>
        </authorList>
    </citation>
    <scope>NUCLEOTIDE SEQUENCE [LARGE SCALE GENOMIC DNA]</scope>
</reference>
<proteinExistence type="predicted"/>
<gene>
    <name evidence="5" type="ORF">Adt_20917</name>
</gene>
<dbReference type="PANTHER" id="PTHR24186">
    <property type="entry name" value="PROTEIN PHOSPHATASE 1 REGULATORY SUBUNIT"/>
    <property type="match status" value="1"/>
</dbReference>
<dbReference type="Gene3D" id="1.25.40.20">
    <property type="entry name" value="Ankyrin repeat-containing domain"/>
    <property type="match status" value="3"/>
</dbReference>
<organism evidence="5 6">
    <name type="scientific">Abeliophyllum distichum</name>
    <dbReference type="NCBI Taxonomy" id="126358"/>
    <lineage>
        <taxon>Eukaryota</taxon>
        <taxon>Viridiplantae</taxon>
        <taxon>Streptophyta</taxon>
        <taxon>Embryophyta</taxon>
        <taxon>Tracheophyta</taxon>
        <taxon>Spermatophyta</taxon>
        <taxon>Magnoliopsida</taxon>
        <taxon>eudicotyledons</taxon>
        <taxon>Gunneridae</taxon>
        <taxon>Pentapetalae</taxon>
        <taxon>asterids</taxon>
        <taxon>lamiids</taxon>
        <taxon>Lamiales</taxon>
        <taxon>Oleaceae</taxon>
        <taxon>Forsythieae</taxon>
        <taxon>Abeliophyllum</taxon>
    </lineage>
</organism>
<dbReference type="Pfam" id="PF12796">
    <property type="entry name" value="Ank_2"/>
    <property type="match status" value="1"/>
</dbReference>
<evidence type="ECO:0000256" key="2">
    <source>
        <dbReference type="ARBA" id="ARBA00023043"/>
    </source>
</evidence>
<evidence type="ECO:0000313" key="6">
    <source>
        <dbReference type="Proteomes" id="UP001604336"/>
    </source>
</evidence>
<feature type="repeat" description="ANK" evidence="3">
    <location>
        <begin position="376"/>
        <end position="410"/>
    </location>
</feature>
<dbReference type="SMART" id="SM00248">
    <property type="entry name" value="ANK"/>
    <property type="match status" value="7"/>
</dbReference>
<sequence length="709" mass="78589">MVLQPNLLSIRRILGWTKKSDYRILNIGFSIVFNNNNNKKSGFLFLRNSNKMPPTYFPLRWESTGDQWWFASPIDWAAANGHYDLVRELLRLDGNHLIQLTSLRRIRRLETVWDDEEQFDDVAKCRSQKGKNSLIGAGYGGWLLYTAASAGDLEFVQELLERDPLLVFGEAEYGVTDILYAAARSKNLEVFRIVFDFAASPRFTSGNGRELEQQNEEVPSGYKWEMMNRALHAAARGGNLKLLKELLGECSDDLLSYRDIQGATLLHAAAARGQVELVKDLIASFDIISSVDNLGNTALHVAAHRGQFAVVEALILALPSSINCRNNAGETFLHAVVTGFQTPGFRRMDHQIEPMKQLVRGKIFNIEEIINAENNDGRTALHLALTGNIHSDLVELLMTVRGINVNIRDRDGTTPLDILRQQPRCASSETLTRQLISAGGIFSCQDLSARKVIASHVKRQSIGSSPGTSFRISDTEIFLYTGIGDASDGSRSAGMSTYSNEPNQHESSTENHNPRKTNKPGSINHAGERLKRLLHWPKMKSRTKERLKKLVGVTSTSASDEVPIPLRQRFSKPSSLPNNKRALSVRSNQPSPAKKKLASGLMHGVMQSIPHTSIPRQSRSSSFSKFSVSSQSSLDAQRAMQIENDIAGPSCSNQMNDHVTNNSVPKVGLVNKRLMNQYLCFGAPGQPVEASSSGAQPYDVYERSVLSMA</sequence>
<name>A0ABD1SXX0_9LAMI</name>
<comment type="caution">
    <text evidence="5">The sequence shown here is derived from an EMBL/GenBank/DDBJ whole genome shotgun (WGS) entry which is preliminary data.</text>
</comment>
<keyword evidence="2 3" id="KW-0040">ANK repeat</keyword>
<feature type="region of interest" description="Disordered" evidence="4">
    <location>
        <begin position="569"/>
        <end position="595"/>
    </location>
</feature>
<evidence type="ECO:0000256" key="1">
    <source>
        <dbReference type="ARBA" id="ARBA00022737"/>
    </source>
</evidence>
<dbReference type="AlphaFoldDB" id="A0ABD1SXX0"/>
<dbReference type="InterPro" id="IPR002110">
    <property type="entry name" value="Ankyrin_rpt"/>
</dbReference>
<feature type="repeat" description="ANK" evidence="3">
    <location>
        <begin position="261"/>
        <end position="293"/>
    </location>
</feature>
<protein>
    <submittedName>
        <fullName evidence="5">Ankyrin repeat family protein</fullName>
    </submittedName>
</protein>
<feature type="compositionally biased region" description="Basic and acidic residues" evidence="4">
    <location>
        <begin position="503"/>
        <end position="513"/>
    </location>
</feature>
<dbReference type="PROSITE" id="PS50297">
    <property type="entry name" value="ANK_REP_REGION"/>
    <property type="match status" value="2"/>
</dbReference>
<feature type="region of interest" description="Disordered" evidence="4">
    <location>
        <begin position="488"/>
        <end position="529"/>
    </location>
</feature>
<keyword evidence="6" id="KW-1185">Reference proteome</keyword>
<keyword evidence="1" id="KW-0677">Repeat</keyword>
<dbReference type="Pfam" id="PF13857">
    <property type="entry name" value="Ank_5"/>
    <property type="match status" value="1"/>
</dbReference>
<dbReference type="SUPFAM" id="SSF48403">
    <property type="entry name" value="Ankyrin repeat"/>
    <property type="match status" value="1"/>
</dbReference>